<protein>
    <submittedName>
        <fullName evidence="1">Uncharacterized protein</fullName>
    </submittedName>
</protein>
<proteinExistence type="predicted"/>
<feature type="non-terminal residue" evidence="1">
    <location>
        <position position="1"/>
    </location>
</feature>
<evidence type="ECO:0000313" key="1">
    <source>
        <dbReference type="EMBL" id="QQP54585.1"/>
    </source>
</evidence>
<dbReference type="AlphaFoldDB" id="A0A7T8KES4"/>
<keyword evidence="2" id="KW-1185">Reference proteome</keyword>
<organism evidence="1 2">
    <name type="scientific">Caligus rogercresseyi</name>
    <name type="common">Sea louse</name>
    <dbReference type="NCBI Taxonomy" id="217165"/>
    <lineage>
        <taxon>Eukaryota</taxon>
        <taxon>Metazoa</taxon>
        <taxon>Ecdysozoa</taxon>
        <taxon>Arthropoda</taxon>
        <taxon>Crustacea</taxon>
        <taxon>Multicrustacea</taxon>
        <taxon>Hexanauplia</taxon>
        <taxon>Copepoda</taxon>
        <taxon>Siphonostomatoida</taxon>
        <taxon>Caligidae</taxon>
        <taxon>Caligus</taxon>
    </lineage>
</organism>
<gene>
    <name evidence="1" type="ORF">FKW44_007464</name>
</gene>
<accession>A0A7T8KES4</accession>
<dbReference type="EMBL" id="CP045894">
    <property type="protein sequence ID" value="QQP54585.1"/>
    <property type="molecule type" value="Genomic_DNA"/>
</dbReference>
<evidence type="ECO:0000313" key="2">
    <source>
        <dbReference type="Proteomes" id="UP000595437"/>
    </source>
</evidence>
<reference evidence="2" key="1">
    <citation type="submission" date="2021-01" db="EMBL/GenBank/DDBJ databases">
        <title>Caligus Genome Assembly.</title>
        <authorList>
            <person name="Gallardo-Escarate C."/>
        </authorList>
    </citation>
    <scope>NUCLEOTIDE SEQUENCE [LARGE SCALE GENOMIC DNA]</scope>
</reference>
<name>A0A7T8KES4_CALRO</name>
<dbReference type="Proteomes" id="UP000595437">
    <property type="component" value="Chromosome 5"/>
</dbReference>
<sequence length="86" mass="9576">ITILANWCFKLTAHGLSDSADYKYSKLVFQPISYGELGSADYKYSKLALQPHRSWAPPIQTIITTATGVSNPLPMSPRIRHIITIT</sequence>